<comment type="caution">
    <text evidence="4">The sequence shown here is derived from an EMBL/GenBank/DDBJ whole genome shotgun (WGS) entry which is preliminary data.</text>
</comment>
<dbReference type="EMBL" id="VYDA01000151">
    <property type="protein sequence ID" value="MYH60942.1"/>
    <property type="molecule type" value="Genomic_DNA"/>
</dbReference>
<keyword evidence="3" id="KW-0998">Cell outer membrane</keyword>
<sequence>MAIWMCVTEMTRIRTTLLPELVAESHTLLDLEFTLRPTDGNWTISAYGRNLSDERYFVSTNVSRFGPFHGIYSPPRTYGVRFGIEF</sequence>
<proteinExistence type="predicted"/>
<dbReference type="SUPFAM" id="SSF56935">
    <property type="entry name" value="Porins"/>
    <property type="match status" value="1"/>
</dbReference>
<evidence type="ECO:0000256" key="2">
    <source>
        <dbReference type="ARBA" id="ARBA00023136"/>
    </source>
</evidence>
<dbReference type="AlphaFoldDB" id="A0A6B1FTJ2"/>
<dbReference type="GO" id="GO:0009279">
    <property type="term" value="C:cell outer membrane"/>
    <property type="evidence" value="ECO:0007669"/>
    <property type="project" value="UniProtKB-SubCell"/>
</dbReference>
<evidence type="ECO:0000256" key="1">
    <source>
        <dbReference type="ARBA" id="ARBA00004442"/>
    </source>
</evidence>
<accession>A0A6B1FTJ2</accession>
<protein>
    <submittedName>
        <fullName evidence="4">TonB-dependent receptor</fullName>
    </submittedName>
</protein>
<gene>
    <name evidence="4" type="ORF">F4148_03995</name>
</gene>
<organism evidence="4">
    <name type="scientific">Caldilineaceae bacterium SB0675_bin_29</name>
    <dbReference type="NCBI Taxonomy" id="2605266"/>
    <lineage>
        <taxon>Bacteria</taxon>
        <taxon>Bacillati</taxon>
        <taxon>Chloroflexota</taxon>
        <taxon>Caldilineae</taxon>
        <taxon>Caldilineales</taxon>
        <taxon>Caldilineaceae</taxon>
    </lineage>
</organism>
<evidence type="ECO:0000256" key="3">
    <source>
        <dbReference type="ARBA" id="ARBA00023237"/>
    </source>
</evidence>
<dbReference type="Gene3D" id="2.40.170.20">
    <property type="entry name" value="TonB-dependent receptor, beta-barrel domain"/>
    <property type="match status" value="1"/>
</dbReference>
<comment type="subcellular location">
    <subcellularLocation>
        <location evidence="1">Cell outer membrane</location>
    </subcellularLocation>
</comment>
<name>A0A6B1FTJ2_9CHLR</name>
<keyword evidence="4" id="KW-0675">Receptor</keyword>
<dbReference type="InterPro" id="IPR036942">
    <property type="entry name" value="Beta-barrel_TonB_sf"/>
</dbReference>
<reference evidence="4" key="1">
    <citation type="submission" date="2019-09" db="EMBL/GenBank/DDBJ databases">
        <title>Characterisation of the sponge microbiome using genome-centric metagenomics.</title>
        <authorList>
            <person name="Engelberts J.P."/>
            <person name="Robbins S.J."/>
            <person name="De Goeij J.M."/>
            <person name="Aranda M."/>
            <person name="Bell S.C."/>
            <person name="Webster N.S."/>
        </authorList>
    </citation>
    <scope>NUCLEOTIDE SEQUENCE</scope>
    <source>
        <strain evidence="4">SB0675_bin_29</strain>
    </source>
</reference>
<keyword evidence="2" id="KW-0472">Membrane</keyword>
<evidence type="ECO:0000313" key="4">
    <source>
        <dbReference type="EMBL" id="MYH60942.1"/>
    </source>
</evidence>